<proteinExistence type="predicted"/>
<dbReference type="InterPro" id="IPR000306">
    <property type="entry name" value="Znf_FYVE"/>
</dbReference>
<dbReference type="InterPro" id="IPR017455">
    <property type="entry name" value="Znf_FYVE-rel"/>
</dbReference>
<organism evidence="7">
    <name type="scientific">Melampsora larici-populina (strain 98AG31 / pathotype 3-4-7)</name>
    <name type="common">Poplar leaf rust fungus</name>
    <dbReference type="NCBI Taxonomy" id="747676"/>
    <lineage>
        <taxon>Eukaryota</taxon>
        <taxon>Fungi</taxon>
        <taxon>Dikarya</taxon>
        <taxon>Basidiomycota</taxon>
        <taxon>Pucciniomycotina</taxon>
        <taxon>Pucciniomycetes</taxon>
        <taxon>Pucciniales</taxon>
        <taxon>Melampsoraceae</taxon>
        <taxon>Melampsora</taxon>
    </lineage>
</organism>
<dbReference type="KEGG" id="mlr:MELLADRAFT_35931"/>
<dbReference type="PROSITE" id="PS50178">
    <property type="entry name" value="ZF_FYVE"/>
    <property type="match status" value="1"/>
</dbReference>
<keyword evidence="3" id="KW-0862">Zinc</keyword>
<feature type="domain" description="FYVE-type" evidence="5">
    <location>
        <begin position="20"/>
        <end position="74"/>
    </location>
</feature>
<evidence type="ECO:0000256" key="4">
    <source>
        <dbReference type="PROSITE-ProRule" id="PRU00091"/>
    </source>
</evidence>
<keyword evidence="7" id="KW-1185">Reference proteome</keyword>
<dbReference type="Proteomes" id="UP000001072">
    <property type="component" value="Unassembled WGS sequence"/>
</dbReference>
<dbReference type="InterPro" id="IPR013083">
    <property type="entry name" value="Znf_RING/FYVE/PHD"/>
</dbReference>
<evidence type="ECO:0000256" key="3">
    <source>
        <dbReference type="ARBA" id="ARBA00022833"/>
    </source>
</evidence>
<gene>
    <name evidence="6" type="ORF">MELLADRAFT_35931</name>
</gene>
<accession>F4RKW6</accession>
<name>F4RKW6_MELLP</name>
<keyword evidence="1" id="KW-0479">Metal-binding</keyword>
<evidence type="ECO:0000313" key="6">
    <source>
        <dbReference type="EMBL" id="EGG06798.1"/>
    </source>
</evidence>
<dbReference type="SUPFAM" id="SSF57903">
    <property type="entry name" value="FYVE/PHD zinc finger"/>
    <property type="match status" value="1"/>
</dbReference>
<dbReference type="STRING" id="747676.F4RKW6"/>
<sequence>MFWLPIQPDIQRESCAHDNCPQRFNFVNRKHHCRSCGDIFCRSHASQTAPLFDGGPGGEPTGQGLVDCRVCDTC</sequence>
<dbReference type="InParanoid" id="F4RKW6"/>
<dbReference type="VEuPathDB" id="FungiDB:MELLADRAFT_35931"/>
<keyword evidence="2 4" id="KW-0863">Zinc-finger</keyword>
<dbReference type="GO" id="GO:0008270">
    <property type="term" value="F:zinc ion binding"/>
    <property type="evidence" value="ECO:0007669"/>
    <property type="project" value="UniProtKB-KW"/>
</dbReference>
<evidence type="ECO:0000259" key="5">
    <source>
        <dbReference type="PROSITE" id="PS50178"/>
    </source>
</evidence>
<dbReference type="RefSeq" id="XP_007409758.1">
    <property type="nucleotide sequence ID" value="XM_007409696.1"/>
</dbReference>
<evidence type="ECO:0000256" key="2">
    <source>
        <dbReference type="ARBA" id="ARBA00022771"/>
    </source>
</evidence>
<dbReference type="Pfam" id="PF01363">
    <property type="entry name" value="FYVE"/>
    <property type="match status" value="1"/>
</dbReference>
<dbReference type="AlphaFoldDB" id="F4RKW6"/>
<feature type="non-terminal residue" evidence="6">
    <location>
        <position position="74"/>
    </location>
</feature>
<dbReference type="GeneID" id="18927515"/>
<dbReference type="InterPro" id="IPR011011">
    <property type="entry name" value="Znf_FYVE_PHD"/>
</dbReference>
<reference evidence="7" key="1">
    <citation type="journal article" date="2011" name="Proc. Natl. Acad. Sci. U.S.A.">
        <title>Obligate biotrophy features unraveled by the genomic analysis of rust fungi.</title>
        <authorList>
            <person name="Duplessis S."/>
            <person name="Cuomo C.A."/>
            <person name="Lin Y.-C."/>
            <person name="Aerts A."/>
            <person name="Tisserant E."/>
            <person name="Veneault-Fourrey C."/>
            <person name="Joly D.L."/>
            <person name="Hacquard S."/>
            <person name="Amselem J."/>
            <person name="Cantarel B.L."/>
            <person name="Chiu R."/>
            <person name="Coutinho P.M."/>
            <person name="Feau N."/>
            <person name="Field M."/>
            <person name="Frey P."/>
            <person name="Gelhaye E."/>
            <person name="Goldberg J."/>
            <person name="Grabherr M.G."/>
            <person name="Kodira C.D."/>
            <person name="Kohler A."/>
            <person name="Kuees U."/>
            <person name="Lindquist E.A."/>
            <person name="Lucas S.M."/>
            <person name="Mago R."/>
            <person name="Mauceli E."/>
            <person name="Morin E."/>
            <person name="Murat C."/>
            <person name="Pangilinan J.L."/>
            <person name="Park R."/>
            <person name="Pearson M."/>
            <person name="Quesneville H."/>
            <person name="Rouhier N."/>
            <person name="Sakthikumar S."/>
            <person name="Salamov A.A."/>
            <person name="Schmutz J."/>
            <person name="Selles B."/>
            <person name="Shapiro H."/>
            <person name="Tanguay P."/>
            <person name="Tuskan G.A."/>
            <person name="Henrissat B."/>
            <person name="Van de Peer Y."/>
            <person name="Rouze P."/>
            <person name="Ellis J.G."/>
            <person name="Dodds P.N."/>
            <person name="Schein J.E."/>
            <person name="Zhong S."/>
            <person name="Hamelin R.C."/>
            <person name="Grigoriev I.V."/>
            <person name="Szabo L.J."/>
            <person name="Martin F."/>
        </authorList>
    </citation>
    <scope>NUCLEOTIDE SEQUENCE [LARGE SCALE GENOMIC DNA]</scope>
    <source>
        <strain evidence="7">98AG31 / pathotype 3-4-7</strain>
    </source>
</reference>
<dbReference type="EMBL" id="GL883106">
    <property type="protein sequence ID" value="EGG06798.1"/>
    <property type="molecule type" value="Genomic_DNA"/>
</dbReference>
<dbReference type="OrthoDB" id="660555at2759"/>
<dbReference type="Gene3D" id="3.30.40.10">
    <property type="entry name" value="Zinc/RING finger domain, C3HC4 (zinc finger)"/>
    <property type="match status" value="1"/>
</dbReference>
<dbReference type="HOGENOM" id="CLU_2694527_0_0_1"/>
<evidence type="ECO:0000313" key="7">
    <source>
        <dbReference type="Proteomes" id="UP000001072"/>
    </source>
</evidence>
<dbReference type="SMART" id="SM00064">
    <property type="entry name" value="FYVE"/>
    <property type="match status" value="1"/>
</dbReference>
<dbReference type="eggNOG" id="KOG1818">
    <property type="taxonomic scope" value="Eukaryota"/>
</dbReference>
<protein>
    <recommendedName>
        <fullName evidence="5">FYVE-type domain-containing protein</fullName>
    </recommendedName>
</protein>
<evidence type="ECO:0000256" key="1">
    <source>
        <dbReference type="ARBA" id="ARBA00022723"/>
    </source>
</evidence>